<name>A0A9W6TC09_9STRA</name>
<dbReference type="Proteomes" id="UP001165083">
    <property type="component" value="Unassembled WGS sequence"/>
</dbReference>
<keyword evidence="2" id="KW-1185">Reference proteome</keyword>
<accession>A0A9W6TC09</accession>
<dbReference type="OrthoDB" id="159648at2759"/>
<reference evidence="1" key="1">
    <citation type="submission" date="2023-04" db="EMBL/GenBank/DDBJ databases">
        <title>Phytophthora lilii NBRC 32176.</title>
        <authorList>
            <person name="Ichikawa N."/>
            <person name="Sato H."/>
            <person name="Tonouchi N."/>
        </authorList>
    </citation>
    <scope>NUCLEOTIDE SEQUENCE</scope>
    <source>
        <strain evidence="1">NBRC 32176</strain>
    </source>
</reference>
<dbReference type="EMBL" id="BSXW01000038">
    <property type="protein sequence ID" value="GMF10401.1"/>
    <property type="molecule type" value="Genomic_DNA"/>
</dbReference>
<proteinExistence type="predicted"/>
<sequence length="155" mass="17727">MRLQDDYLDFDEPDDSSVAGYQWIPMLAQTHEDQQVAYMRYLQHNLKSLLDRGDFQLEDITNDESLLSIVDPRIPFRINGTADVLLINRKSSVANQQACWSQYGDRAPTDYQTISFIQIYGPACKLQSQGTSALLSTQSADRLERALVFFLVQRS</sequence>
<comment type="caution">
    <text evidence="1">The sequence shown here is derived from an EMBL/GenBank/DDBJ whole genome shotgun (WGS) entry which is preliminary data.</text>
</comment>
<protein>
    <submittedName>
        <fullName evidence="1">Unnamed protein product</fullName>
    </submittedName>
</protein>
<evidence type="ECO:0000313" key="1">
    <source>
        <dbReference type="EMBL" id="GMF10401.1"/>
    </source>
</evidence>
<gene>
    <name evidence="1" type="ORF">Plil01_000121400</name>
</gene>
<organism evidence="1 2">
    <name type="scientific">Phytophthora lilii</name>
    <dbReference type="NCBI Taxonomy" id="2077276"/>
    <lineage>
        <taxon>Eukaryota</taxon>
        <taxon>Sar</taxon>
        <taxon>Stramenopiles</taxon>
        <taxon>Oomycota</taxon>
        <taxon>Peronosporomycetes</taxon>
        <taxon>Peronosporales</taxon>
        <taxon>Peronosporaceae</taxon>
        <taxon>Phytophthora</taxon>
    </lineage>
</organism>
<dbReference type="AlphaFoldDB" id="A0A9W6TC09"/>
<evidence type="ECO:0000313" key="2">
    <source>
        <dbReference type="Proteomes" id="UP001165083"/>
    </source>
</evidence>